<protein>
    <submittedName>
        <fullName evidence="3">Uncharacterized protein</fullName>
    </submittedName>
</protein>
<dbReference type="Proteomes" id="UP001611339">
    <property type="component" value="Unassembled WGS sequence"/>
</dbReference>
<proteinExistence type="predicted"/>
<keyword evidence="2" id="KW-0472">Membrane</keyword>
<dbReference type="EMBL" id="JBIRUI010000005">
    <property type="protein sequence ID" value="MFI1714649.1"/>
    <property type="molecule type" value="Genomic_DNA"/>
</dbReference>
<evidence type="ECO:0000313" key="4">
    <source>
        <dbReference type="Proteomes" id="UP001611339"/>
    </source>
</evidence>
<feature type="transmembrane region" description="Helical" evidence="2">
    <location>
        <begin position="56"/>
        <end position="76"/>
    </location>
</feature>
<sequence>MDEARIRRELREAALAHRPDRARILARVERGKAAPAPAGRRGRPPRPWSGRRRPSAVAVAVAAAVAGVVGLGGLAATTLGDRPAGPATVLPAPGPTARAAGTIDPGGNRWWAQSDLAVTTEAPLAGLTVELRVAQTGGVVSTGHWRTRPAEDFTVTVTEEPRALVYRWTLERGRTVPPGPHTFAAQYDHAEGVRDASADTYTVLLTGSDGGRTTLRGGFGPRGGS</sequence>
<evidence type="ECO:0000256" key="2">
    <source>
        <dbReference type="SAM" id="Phobius"/>
    </source>
</evidence>
<dbReference type="RefSeq" id="WP_398709175.1">
    <property type="nucleotide sequence ID" value="NZ_JBIRUI010000005.1"/>
</dbReference>
<keyword evidence="2" id="KW-1133">Transmembrane helix</keyword>
<feature type="compositionally biased region" description="Basic residues" evidence="1">
    <location>
        <begin position="40"/>
        <end position="52"/>
    </location>
</feature>
<evidence type="ECO:0000313" key="3">
    <source>
        <dbReference type="EMBL" id="MFI1714649.1"/>
    </source>
</evidence>
<keyword evidence="2" id="KW-0812">Transmembrane</keyword>
<comment type="caution">
    <text evidence="3">The sequence shown here is derived from an EMBL/GenBank/DDBJ whole genome shotgun (WGS) entry which is preliminary data.</text>
</comment>
<keyword evidence="4" id="KW-1185">Reference proteome</keyword>
<gene>
    <name evidence="3" type="ORF">ACH407_13895</name>
</gene>
<accession>A0ABW7U868</accession>
<evidence type="ECO:0000256" key="1">
    <source>
        <dbReference type="SAM" id="MobiDB-lite"/>
    </source>
</evidence>
<reference evidence="3 4" key="1">
    <citation type="submission" date="2024-10" db="EMBL/GenBank/DDBJ databases">
        <title>The Natural Products Discovery Center: Release of the First 8490 Sequenced Strains for Exploring Actinobacteria Biosynthetic Diversity.</title>
        <authorList>
            <person name="Kalkreuter E."/>
            <person name="Kautsar S.A."/>
            <person name="Yang D."/>
            <person name="Bader C.D."/>
            <person name="Teijaro C.N."/>
            <person name="Fluegel L."/>
            <person name="Davis C.M."/>
            <person name="Simpson J.R."/>
            <person name="Lauterbach L."/>
            <person name="Steele A.D."/>
            <person name="Gui C."/>
            <person name="Meng S."/>
            <person name="Li G."/>
            <person name="Viehrig K."/>
            <person name="Ye F."/>
            <person name="Su P."/>
            <person name="Kiefer A.F."/>
            <person name="Nichols A."/>
            <person name="Cepeda A.J."/>
            <person name="Yan W."/>
            <person name="Fan B."/>
            <person name="Jiang Y."/>
            <person name="Adhikari A."/>
            <person name="Zheng C.-J."/>
            <person name="Schuster L."/>
            <person name="Cowan T.M."/>
            <person name="Smanski M.J."/>
            <person name="Chevrette M.G."/>
            <person name="De Carvalho L.P.S."/>
            <person name="Shen B."/>
        </authorList>
    </citation>
    <scope>NUCLEOTIDE SEQUENCE [LARGE SCALE GENOMIC DNA]</scope>
    <source>
        <strain evidence="3 4">NPDC020602</strain>
    </source>
</reference>
<feature type="region of interest" description="Disordered" evidence="1">
    <location>
        <begin position="28"/>
        <end position="52"/>
    </location>
</feature>
<name>A0ABW7U868_9ACTN</name>
<organism evidence="3 4">
    <name type="scientific">Streptomyces litmocidini</name>
    <dbReference type="NCBI Taxonomy" id="67318"/>
    <lineage>
        <taxon>Bacteria</taxon>
        <taxon>Bacillati</taxon>
        <taxon>Actinomycetota</taxon>
        <taxon>Actinomycetes</taxon>
        <taxon>Kitasatosporales</taxon>
        <taxon>Streptomycetaceae</taxon>
        <taxon>Streptomyces</taxon>
    </lineage>
</organism>